<proteinExistence type="inferred from homology"/>
<evidence type="ECO:0000256" key="5">
    <source>
        <dbReference type="ARBA" id="ARBA00022857"/>
    </source>
</evidence>
<dbReference type="Pfam" id="PF01575">
    <property type="entry name" value="MaoC_dehydratas"/>
    <property type="match status" value="1"/>
</dbReference>
<dbReference type="InterPro" id="IPR014043">
    <property type="entry name" value="Acyl_transferase_dom"/>
</dbReference>
<comment type="subunit">
    <text evidence="10">[Alpha(6)beta(6)] hexamers of two multifunctional subunits (alpha and beta).</text>
</comment>
<dbReference type="GO" id="GO:0004313">
    <property type="term" value="F:[acyl-carrier-protein] S-acetyltransferase activity"/>
    <property type="evidence" value="ECO:0007669"/>
    <property type="project" value="UniProtKB-EC"/>
</dbReference>
<dbReference type="FunFam" id="3.40.366.10:FF:000006">
    <property type="entry name" value="Fatty acid synthase beta subunit dehydratase"/>
    <property type="match status" value="1"/>
</dbReference>
<comment type="caution">
    <text evidence="20">The sequence shown here is derived from an EMBL/GenBank/DDBJ whole genome shotgun (WGS) entry which is preliminary data.</text>
</comment>
<dbReference type="InterPro" id="IPR032088">
    <property type="entry name" value="SAT"/>
</dbReference>
<dbReference type="EMBL" id="BCMY01000021">
    <property type="protein sequence ID" value="GAQ46518.1"/>
    <property type="molecule type" value="Genomic_DNA"/>
</dbReference>
<evidence type="ECO:0000256" key="1">
    <source>
        <dbReference type="ARBA" id="ARBA00001055"/>
    </source>
</evidence>
<dbReference type="VEuPathDB" id="FungiDB:ATCC64974_40610"/>
<evidence type="ECO:0000256" key="18">
    <source>
        <dbReference type="SAM" id="MobiDB-lite"/>
    </source>
</evidence>
<evidence type="ECO:0000256" key="17">
    <source>
        <dbReference type="PIRSR" id="PIRSR005562-1"/>
    </source>
</evidence>
<feature type="region of interest" description="Disordered" evidence="18">
    <location>
        <begin position="1105"/>
        <end position="1127"/>
    </location>
</feature>
<dbReference type="Pfam" id="PF00698">
    <property type="entry name" value="Acyl_transf_1"/>
    <property type="match status" value="1"/>
</dbReference>
<dbReference type="InterPro" id="IPR039569">
    <property type="entry name" value="FAS1-like_DH_region"/>
</dbReference>
<keyword evidence="3 16" id="KW-0808">Transferase</keyword>
<comment type="catalytic activity">
    <reaction evidence="12">
        <text>holo-[ACP] + malonyl-CoA = malonyl-[ACP] + CoA</text>
        <dbReference type="Rhea" id="RHEA:41792"/>
        <dbReference type="Rhea" id="RHEA-COMP:9623"/>
        <dbReference type="Rhea" id="RHEA-COMP:9685"/>
        <dbReference type="ChEBI" id="CHEBI:57287"/>
        <dbReference type="ChEBI" id="CHEBI:57384"/>
        <dbReference type="ChEBI" id="CHEBI:64479"/>
        <dbReference type="ChEBI" id="CHEBI:78449"/>
        <dbReference type="EC" id="2.3.1.39"/>
    </reaction>
</comment>
<organism evidence="20 21">
    <name type="scientific">Aspergillus niger</name>
    <dbReference type="NCBI Taxonomy" id="5061"/>
    <lineage>
        <taxon>Eukaryota</taxon>
        <taxon>Fungi</taxon>
        <taxon>Dikarya</taxon>
        <taxon>Ascomycota</taxon>
        <taxon>Pezizomycotina</taxon>
        <taxon>Eurotiomycetes</taxon>
        <taxon>Eurotiomycetidae</taxon>
        <taxon>Eurotiales</taxon>
        <taxon>Aspergillaceae</taxon>
        <taxon>Aspergillus</taxon>
        <taxon>Aspergillus subgen. Circumdati</taxon>
    </lineage>
</organism>
<dbReference type="Pfam" id="PF16073">
    <property type="entry name" value="SAT"/>
    <property type="match status" value="1"/>
</dbReference>
<dbReference type="Gene3D" id="3.30.70.3330">
    <property type="match status" value="1"/>
</dbReference>
<dbReference type="InterPro" id="IPR013785">
    <property type="entry name" value="Aldolase_TIM"/>
</dbReference>
<dbReference type="SUPFAM" id="SSF54637">
    <property type="entry name" value="Thioesterase/thiol ester dehydrase-isomerase"/>
    <property type="match status" value="2"/>
</dbReference>
<dbReference type="InterPro" id="IPR002539">
    <property type="entry name" value="MaoC-like_dom"/>
</dbReference>
<evidence type="ECO:0000256" key="8">
    <source>
        <dbReference type="ARBA" id="ARBA00023239"/>
    </source>
</evidence>
<dbReference type="Pfam" id="PF17951">
    <property type="entry name" value="FAS_meander"/>
    <property type="match status" value="1"/>
</dbReference>
<dbReference type="SMART" id="SM00827">
    <property type="entry name" value="PKS_AT"/>
    <property type="match status" value="1"/>
</dbReference>
<gene>
    <name evidence="20" type="ORF">ABL_09179</name>
</gene>
<dbReference type="VEuPathDB" id="FungiDB:An12g01990"/>
<dbReference type="GO" id="GO:0019171">
    <property type="term" value="F:(3R)-hydroxyacyl-[acyl-carrier-protein] dehydratase activity"/>
    <property type="evidence" value="ECO:0007669"/>
    <property type="project" value="UniProtKB-EC"/>
</dbReference>
<evidence type="ECO:0000256" key="2">
    <source>
        <dbReference type="ARBA" id="ARBA00010009"/>
    </source>
</evidence>
<evidence type="ECO:0000313" key="20">
    <source>
        <dbReference type="EMBL" id="GAQ46518.1"/>
    </source>
</evidence>
<dbReference type="GO" id="GO:0006633">
    <property type="term" value="P:fatty acid biosynthetic process"/>
    <property type="evidence" value="ECO:0007669"/>
    <property type="project" value="InterPro"/>
</dbReference>
<evidence type="ECO:0000256" key="14">
    <source>
        <dbReference type="ARBA" id="ARBA00048572"/>
    </source>
</evidence>
<dbReference type="Gene3D" id="1.20.930.70">
    <property type="match status" value="1"/>
</dbReference>
<evidence type="ECO:0000256" key="16">
    <source>
        <dbReference type="PIRNR" id="PIRNR005562"/>
    </source>
</evidence>
<dbReference type="GO" id="GO:0004321">
    <property type="term" value="F:fatty-acyl-CoA synthase activity"/>
    <property type="evidence" value="ECO:0007669"/>
    <property type="project" value="UniProtKB-EC"/>
</dbReference>
<protein>
    <submittedName>
        <fullName evidence="20">Fatty acid synthase beta subunit</fullName>
    </submittedName>
</protein>
<dbReference type="Gene3D" id="1.20.1050.120">
    <property type="match status" value="1"/>
</dbReference>
<keyword evidence="8" id="KW-0456">Lyase</keyword>
<evidence type="ECO:0000256" key="12">
    <source>
        <dbReference type="ARBA" id="ARBA00048462"/>
    </source>
</evidence>
<dbReference type="OrthoDB" id="4251012at2759"/>
<dbReference type="PANTHER" id="PTHR10982">
    <property type="entry name" value="MALONYL COA-ACYL CARRIER PROTEIN TRANSACYLASE"/>
    <property type="match status" value="1"/>
</dbReference>
<sequence length="2060" mass="227087">MALEISPTGVAYSAPADAMCAALSPSPPVSDTSSPARSVTADLYFDLIDSKLVLPIPIKHFPCIQSYRTAFISHFSSHPNISQDSALLCLAFIEFLLPQQGLSRYSLAAVLRAFEAEFLHGDNEIHCLIAELSTVASERQKWLRIYYDAVEASGDITCTASRSLSRGSALLDHVQASGFRLMAVFGGQGEASRTCVQELADLYTTYRPLLEYFIQQTATLLSELSRLPDSWFSRRGQSLDLMTWISDVSTIPEGEYIAQAPVSVPVIGLLSLARYTVTCRVLHMDPGQLRAMLSATTGHSQGLLISTVISASDSWDTFYTNSHLALEALFWLGLECHQTAPNSYSRVTTSALNETNAAPSYMLIVRGVSREQLGSILGRLNETLPRDEKIQPALANGRDHFVVAGPIASLVHLDSQLQSMKGPDTDTSRVPFSNRKPAIQHGFLPISAPFHTEYLAKAVTALKSRFPGQYIAKEQLKIPVYHTSTGEDLRKRCGNILHEIFNAIARENCDWPTALSGEELVMSPSHIIVFDRGGLGSMVQRIVEGKGVRVIQGGDLETRDSDIGTMRDLFSPRLLDSSLRPLSWAQQFRPRLTAGSIRTRISSLLGTPPVVVAGMTPTTVHWDFVSAIMNAGYHAELAGGGYRDSSDMTTAINDLVAHIPAGRGITCNIIYAKPQAMRWQIALIRRLSHIRVPIDGITIGAGVPSMEIASEYIRTLGLRHISFKPGSLSSIRRVIDIARAHPDFPIILQWTGGRGGGHHSFEDFHAPILSTYATIRQQHNIYLVAGSGFGDSESIYPYITGQWSLALGYPCMPFDGVLLGSRLMVAREAHTSSPVKDIIFRTSGVPDCDWEKTYSGPAGGIITVQSELGEPIHKIATKGVSLWADMDQTVFSLPRKDRIAYLEKHRSSIIQRLNAEFAKPWFGRNSLGDIVDLDDMTYTEVLHRMVELMYVNQQKRWIDPSYVVFTMAMATRALERLLRVDTLKSDLTQSVLSEAPMQFLDAFTVACPSASHEIMNPEDVSFFLMRSKMPNQKPVNFIPALNDDFEFYFKKDSLWQAEDVDAVVDQDAERVCILQGPVAAQYSVRQDESAKEILDNIMSGLVERMQRDSSTDTSSPSSGSGLITPESWSSVSGAKEIAMDELALSSTASETTDDRSLSVGAVITKSENLSPWLRAIFEDKVISRNRRRQKNPFQQFIALYPDTKVRYNAEHSEACVTVQDPCGATSLMKVSCLDGLEIRVDLYPPQVSDPLQLVYRYDPNGIPFALTEITSKRNARARTFYSNLWMQKADIGIQETYHGREMILTRELVDGLIAAVGPAFPDSRLIKTNSDILPISAGVVIAWDVITKPLVTGEIDGDLLCLVHRSNTFEYCAGADTLRVGDGVSCRSRVQAVYVEDAGKVVVIEAQIIRSGKAVMKITSTFLYRGSFRSESTFRREQTQWALHIRSALEETVLRRRPWFQLHDTATTLVGRDLVFSIETHEVDNESGFKSLRVTGTACLDDGGIPGQEVGFVDFECAHCAGNPVLQFLERRGGPVSKQTMLHKPGWTGPSSIDIQMPVSNQAYAEISTDYNPIHVSTIFASLADLPGTICHGMSTSAVAVAALEHLALGGDRLRLRQFAAKFTGMVMPLEKLVVHIQHTGMIDGRMRLTVEVVRKDGQEKVLEAEAVIDQPATAYLFTGQGSQSKGMGMDLYQSSPVAKALWDEIDAQLFASYGWSVLEIVKNNPKSVTVHFGGKRGRQIRQNYLAITTETVLADGSRVETPVLQGLSPCSTSYTFTDSRGLLYSTQFAQPAILLFEAAAVADLRSRGYISPDAMYAGHSLGEFGALSALSNSIPMGALAELAFYRGLMMQASVAGGNGNAYGMVAVNPKRVGRCKLHEAATGWAWANCSVFDEAGLSRLVQRIGLASEELLEVVNYNIDGEQYVCSGTVTNLCVLGRMLDYISQSDGMELQHDNIIHRLLSKARELSPPIQLRRGQATIPLEGIDVPFHSSHLRSTVDRFRQCLLRPGFLEGNVDLEALRRYIPNVMARPFSVDEEYIREAYERTHSPVLEEMLRKGV</sequence>
<evidence type="ECO:0000256" key="9">
    <source>
        <dbReference type="ARBA" id="ARBA00023268"/>
    </source>
</evidence>
<comment type="catalytic activity">
    <reaction evidence="13">
        <text>(9Z)-octadecenoyl-[ACP] + H2O = (9Z)-octadecenoate + holo-[ACP] + H(+)</text>
        <dbReference type="Rhea" id="RHEA:15057"/>
        <dbReference type="Rhea" id="RHEA-COMP:9685"/>
        <dbReference type="Rhea" id="RHEA-COMP:9924"/>
        <dbReference type="ChEBI" id="CHEBI:15377"/>
        <dbReference type="ChEBI" id="CHEBI:15378"/>
        <dbReference type="ChEBI" id="CHEBI:30823"/>
        <dbReference type="ChEBI" id="CHEBI:64479"/>
        <dbReference type="ChEBI" id="CHEBI:78783"/>
        <dbReference type="EC" id="3.1.2.14"/>
    </reaction>
</comment>
<dbReference type="PIRSF" id="PIRSF005562">
    <property type="entry name" value="FAS_yeast_beta"/>
    <property type="match status" value="1"/>
</dbReference>
<dbReference type="Gene3D" id="6.10.140.1400">
    <property type="match status" value="1"/>
</dbReference>
<dbReference type="InterPro" id="IPR013565">
    <property type="entry name" value="Fas1/AflB-like_central"/>
</dbReference>
<feature type="active site" description="For malonyltransferase activity" evidence="17">
    <location>
        <position position="1821"/>
    </location>
</feature>
<evidence type="ECO:0000256" key="11">
    <source>
        <dbReference type="ARBA" id="ARBA00048237"/>
    </source>
</evidence>
<dbReference type="SUPFAM" id="SSF52151">
    <property type="entry name" value="FabD/lysophospholipase-like"/>
    <property type="match status" value="2"/>
</dbReference>
<evidence type="ECO:0000256" key="7">
    <source>
        <dbReference type="ARBA" id="ARBA00023027"/>
    </source>
</evidence>
<dbReference type="InterPro" id="IPR016452">
    <property type="entry name" value="Fas1/AflB-like"/>
</dbReference>
<dbReference type="InterPro" id="IPR050830">
    <property type="entry name" value="Fungal_FAS"/>
</dbReference>
<dbReference type="Pfam" id="PF22235">
    <property type="entry name" value="FAS1_thioest_ins"/>
    <property type="match status" value="1"/>
</dbReference>
<dbReference type="Gene3D" id="3.30.1120.100">
    <property type="match status" value="1"/>
</dbReference>
<dbReference type="CDD" id="cd03447">
    <property type="entry name" value="FAS_MaoC"/>
    <property type="match status" value="1"/>
</dbReference>
<dbReference type="InterPro" id="IPR040883">
    <property type="entry name" value="FAS_meander"/>
</dbReference>
<dbReference type="InterPro" id="IPR001227">
    <property type="entry name" value="Ac_transferase_dom_sf"/>
</dbReference>
<dbReference type="SUPFAM" id="SSF51395">
    <property type="entry name" value="FMN-linked oxidoreductases"/>
    <property type="match status" value="1"/>
</dbReference>
<evidence type="ECO:0000259" key="19">
    <source>
        <dbReference type="SMART" id="SM00827"/>
    </source>
</evidence>
<evidence type="ECO:0000313" key="21">
    <source>
        <dbReference type="Proteomes" id="UP000068243"/>
    </source>
</evidence>
<feature type="compositionally biased region" description="Low complexity" evidence="18">
    <location>
        <begin position="1111"/>
        <end position="1121"/>
    </location>
</feature>
<dbReference type="InterPro" id="IPR003965">
    <property type="entry name" value="Fatty_acid_synthase"/>
</dbReference>
<evidence type="ECO:0000256" key="15">
    <source>
        <dbReference type="ARBA" id="ARBA00048835"/>
    </source>
</evidence>
<dbReference type="OMA" id="MVMPLEK"/>
<evidence type="ECO:0000256" key="6">
    <source>
        <dbReference type="ARBA" id="ARBA00023002"/>
    </source>
</evidence>
<dbReference type="Gene3D" id="3.10.129.10">
    <property type="entry name" value="Hotdog Thioesterase"/>
    <property type="match status" value="1"/>
</dbReference>
<dbReference type="PRINTS" id="PR01483">
    <property type="entry name" value="FASYNTHASE"/>
</dbReference>
<dbReference type="VEuPathDB" id="FungiDB:ASPNIDRAFT2_1163078"/>
<dbReference type="VEuPathDB" id="FungiDB:M747DRAFT_279403"/>
<dbReference type="GO" id="GO:0005835">
    <property type="term" value="C:fatty acid synthase complex"/>
    <property type="evidence" value="ECO:0007669"/>
    <property type="project" value="UniProtKB-UniRule"/>
</dbReference>
<dbReference type="InterPro" id="IPR029069">
    <property type="entry name" value="HotDog_dom_sf"/>
</dbReference>
<comment type="catalytic activity">
    <reaction evidence="15">
        <text>holo-[ACP] + acetyl-CoA = acetyl-[ACP] + CoA</text>
        <dbReference type="Rhea" id="RHEA:41788"/>
        <dbReference type="Rhea" id="RHEA-COMP:9621"/>
        <dbReference type="Rhea" id="RHEA-COMP:9685"/>
        <dbReference type="ChEBI" id="CHEBI:57287"/>
        <dbReference type="ChEBI" id="CHEBI:57288"/>
        <dbReference type="ChEBI" id="CHEBI:64479"/>
        <dbReference type="ChEBI" id="CHEBI:78446"/>
        <dbReference type="EC" id="2.3.1.38"/>
    </reaction>
</comment>
<evidence type="ECO:0000256" key="3">
    <source>
        <dbReference type="ARBA" id="ARBA00022679"/>
    </source>
</evidence>
<keyword evidence="9" id="KW-0511">Multifunctional enzyme</keyword>
<dbReference type="Pfam" id="PF08354">
    <property type="entry name" value="Fas1-AflB-like_hel"/>
    <property type="match status" value="1"/>
</dbReference>
<dbReference type="InterPro" id="IPR016035">
    <property type="entry name" value="Acyl_Trfase/lysoPLipase"/>
</dbReference>
<dbReference type="GO" id="GO:0004318">
    <property type="term" value="F:enoyl-[acyl-carrier-protein] reductase (NADH) activity"/>
    <property type="evidence" value="ECO:0007669"/>
    <property type="project" value="UniProtKB-UniRule"/>
</dbReference>
<name>A0A124BYT4_ASPNG</name>
<accession>A0A124BYT4</accession>
<dbReference type="PANTHER" id="PTHR10982:SF21">
    <property type="entry name" value="FATTY ACID SYNTHASE SUBUNIT BETA"/>
    <property type="match status" value="1"/>
</dbReference>
<comment type="catalytic activity">
    <reaction evidence="14">
        <text>a 2,3-saturated acyl-[ACP] + NAD(+) = a (2E)-enoyl-[ACP] + NADH + H(+)</text>
        <dbReference type="Rhea" id="RHEA:10240"/>
        <dbReference type="Rhea" id="RHEA-COMP:9925"/>
        <dbReference type="Rhea" id="RHEA-COMP:9926"/>
        <dbReference type="ChEBI" id="CHEBI:15378"/>
        <dbReference type="ChEBI" id="CHEBI:57540"/>
        <dbReference type="ChEBI" id="CHEBI:57945"/>
        <dbReference type="ChEBI" id="CHEBI:78784"/>
        <dbReference type="ChEBI" id="CHEBI:78785"/>
        <dbReference type="EC" id="1.3.1.9"/>
    </reaction>
</comment>
<evidence type="ECO:0000256" key="13">
    <source>
        <dbReference type="ARBA" id="ARBA00048536"/>
    </source>
</evidence>
<dbReference type="Gene3D" id="3.20.20.70">
    <property type="entry name" value="Aldolase class I"/>
    <property type="match status" value="1"/>
</dbReference>
<comment type="similarity">
    <text evidence="2 16">Belongs to the fungal fatty acid synthetase subunit beta family.</text>
</comment>
<keyword evidence="4 16" id="KW-0378">Hydrolase</keyword>
<comment type="catalytic activity">
    <reaction evidence="1">
        <text>a (3R)-hydroxyacyl-[ACP] = a (2E)-enoyl-[ACP] + H2O</text>
        <dbReference type="Rhea" id="RHEA:13097"/>
        <dbReference type="Rhea" id="RHEA-COMP:9925"/>
        <dbReference type="Rhea" id="RHEA-COMP:9945"/>
        <dbReference type="ChEBI" id="CHEBI:15377"/>
        <dbReference type="ChEBI" id="CHEBI:78784"/>
        <dbReference type="ChEBI" id="CHEBI:78827"/>
        <dbReference type="EC" id="4.2.1.59"/>
    </reaction>
</comment>
<dbReference type="FunFam" id="3.20.20.70:FF:000078">
    <property type="entry name" value="Fatty acid synthase beta subunit dehydratase"/>
    <property type="match status" value="1"/>
</dbReference>
<dbReference type="GO" id="GO:0004314">
    <property type="term" value="F:[acyl-carrier-protein] S-malonyltransferase activity"/>
    <property type="evidence" value="ECO:0007669"/>
    <property type="project" value="UniProtKB-EC"/>
</dbReference>
<dbReference type="Gene3D" id="6.20.240.10">
    <property type="match status" value="1"/>
</dbReference>
<dbReference type="Pfam" id="PF13452">
    <property type="entry name" value="FAS1_DH_region"/>
    <property type="match status" value="1"/>
</dbReference>
<keyword evidence="7 16" id="KW-0520">NAD</keyword>
<feature type="domain" description="Malonyl-CoA:ACP transacylase (MAT)" evidence="19">
    <location>
        <begin position="1677"/>
        <end position="1978"/>
    </location>
</feature>
<keyword evidence="6 16" id="KW-0560">Oxidoreductase</keyword>
<keyword evidence="5 16" id="KW-0521">NADP</keyword>
<dbReference type="GO" id="GO:0016297">
    <property type="term" value="F:fatty acyl-[ACP] hydrolase activity"/>
    <property type="evidence" value="ECO:0007669"/>
    <property type="project" value="UniProtKB-EC"/>
</dbReference>
<dbReference type="Gene3D" id="6.10.60.10">
    <property type="match status" value="1"/>
</dbReference>
<evidence type="ECO:0000256" key="10">
    <source>
        <dbReference type="ARBA" id="ARBA00033756"/>
    </source>
</evidence>
<evidence type="ECO:0000256" key="4">
    <source>
        <dbReference type="ARBA" id="ARBA00022801"/>
    </source>
</evidence>
<comment type="catalytic activity">
    <reaction evidence="11">
        <text>acetyl-CoA + n malonyl-CoA + 2n NADPH + 4n H(+) = a long-chain-acyl-CoA + n CoA + n CO2 + 2n NADP(+).</text>
        <dbReference type="EC" id="2.3.1.86"/>
    </reaction>
</comment>
<dbReference type="Gene3D" id="3.40.366.10">
    <property type="entry name" value="Malonyl-Coenzyme A Acyl Carrier Protein, domain 2"/>
    <property type="match status" value="3"/>
</dbReference>
<dbReference type="Proteomes" id="UP000068243">
    <property type="component" value="Unassembled WGS sequence"/>
</dbReference>
<reference evidence="21" key="1">
    <citation type="journal article" date="2016" name="Genome Announc.">
        <title>Draft genome sequence of Aspergillus niger strain An76.</title>
        <authorList>
            <person name="Gong W."/>
            <person name="Cheng Z."/>
            <person name="Zhang H."/>
            <person name="Liu L."/>
            <person name="Gao P."/>
            <person name="Wang L."/>
        </authorList>
    </citation>
    <scope>NUCLEOTIDE SEQUENCE [LARGE SCALE GENOMIC DNA]</scope>
    <source>
        <strain evidence="21">An76</strain>
    </source>
</reference>
<dbReference type="GO" id="GO:0004312">
    <property type="term" value="F:fatty acid synthase activity"/>
    <property type="evidence" value="ECO:0007669"/>
    <property type="project" value="InterPro"/>
</dbReference>
<feature type="active site" description="For acetyltransferase activity" evidence="17">
    <location>
        <position position="300"/>
    </location>
</feature>